<dbReference type="EMBL" id="ML986496">
    <property type="protein sequence ID" value="KAF2275563.1"/>
    <property type="molecule type" value="Genomic_DNA"/>
</dbReference>
<protein>
    <submittedName>
        <fullName evidence="2">Uncharacterized protein</fullName>
    </submittedName>
</protein>
<dbReference type="Proteomes" id="UP000800097">
    <property type="component" value="Unassembled WGS sequence"/>
</dbReference>
<proteinExistence type="predicted"/>
<dbReference type="AlphaFoldDB" id="A0A6A6JHI1"/>
<feature type="compositionally biased region" description="Pro residues" evidence="1">
    <location>
        <begin position="72"/>
        <end position="82"/>
    </location>
</feature>
<name>A0A6A6JHI1_WESOR</name>
<feature type="region of interest" description="Disordered" evidence="1">
    <location>
        <begin position="1"/>
        <end position="82"/>
    </location>
</feature>
<evidence type="ECO:0000256" key="1">
    <source>
        <dbReference type="SAM" id="MobiDB-lite"/>
    </source>
</evidence>
<evidence type="ECO:0000313" key="2">
    <source>
        <dbReference type="EMBL" id="KAF2275563.1"/>
    </source>
</evidence>
<keyword evidence="3" id="KW-1185">Reference proteome</keyword>
<reference evidence="2" key="1">
    <citation type="journal article" date="2020" name="Stud. Mycol.">
        <title>101 Dothideomycetes genomes: a test case for predicting lifestyles and emergence of pathogens.</title>
        <authorList>
            <person name="Haridas S."/>
            <person name="Albert R."/>
            <person name="Binder M."/>
            <person name="Bloem J."/>
            <person name="Labutti K."/>
            <person name="Salamov A."/>
            <person name="Andreopoulos B."/>
            <person name="Baker S."/>
            <person name="Barry K."/>
            <person name="Bills G."/>
            <person name="Bluhm B."/>
            <person name="Cannon C."/>
            <person name="Castanera R."/>
            <person name="Culley D."/>
            <person name="Daum C."/>
            <person name="Ezra D."/>
            <person name="Gonzalez J."/>
            <person name="Henrissat B."/>
            <person name="Kuo A."/>
            <person name="Liang C."/>
            <person name="Lipzen A."/>
            <person name="Lutzoni F."/>
            <person name="Magnuson J."/>
            <person name="Mondo S."/>
            <person name="Nolan M."/>
            <person name="Ohm R."/>
            <person name="Pangilinan J."/>
            <person name="Park H.-J."/>
            <person name="Ramirez L."/>
            <person name="Alfaro M."/>
            <person name="Sun H."/>
            <person name="Tritt A."/>
            <person name="Yoshinaga Y."/>
            <person name="Zwiers L.-H."/>
            <person name="Turgeon B."/>
            <person name="Goodwin S."/>
            <person name="Spatafora J."/>
            <person name="Crous P."/>
            <person name="Grigoriev I."/>
        </authorList>
    </citation>
    <scope>NUCLEOTIDE SEQUENCE</scope>
    <source>
        <strain evidence="2">CBS 379.55</strain>
    </source>
</reference>
<dbReference type="GeneID" id="54551680"/>
<accession>A0A6A6JHI1</accession>
<dbReference type="RefSeq" id="XP_033653102.1">
    <property type="nucleotide sequence ID" value="XM_033798505.1"/>
</dbReference>
<evidence type="ECO:0000313" key="3">
    <source>
        <dbReference type="Proteomes" id="UP000800097"/>
    </source>
</evidence>
<sequence>MSPGRTHPASQTHRTSPHLLTLPIFPNPEPLHRHHHHHDQPSNIAVSQHGAAAYNQAHSSTSPHIHAHRRTPPPNPPIPHIPRPSNRNFLFGPTRLPVGIPMDLLYNRLGEGGCANTLHVNYSNSARLEIMNCTE</sequence>
<organism evidence="2 3">
    <name type="scientific">Westerdykella ornata</name>
    <dbReference type="NCBI Taxonomy" id="318751"/>
    <lineage>
        <taxon>Eukaryota</taxon>
        <taxon>Fungi</taxon>
        <taxon>Dikarya</taxon>
        <taxon>Ascomycota</taxon>
        <taxon>Pezizomycotina</taxon>
        <taxon>Dothideomycetes</taxon>
        <taxon>Pleosporomycetidae</taxon>
        <taxon>Pleosporales</taxon>
        <taxon>Sporormiaceae</taxon>
        <taxon>Westerdykella</taxon>
    </lineage>
</organism>
<gene>
    <name evidence="2" type="ORF">EI97DRAFT_433969</name>
</gene>